<dbReference type="Gene3D" id="3.20.20.70">
    <property type="entry name" value="Aldolase class I"/>
    <property type="match status" value="1"/>
</dbReference>
<organism evidence="6 7">
    <name type="scientific">Euzebya pacifica</name>
    <dbReference type="NCBI Taxonomy" id="1608957"/>
    <lineage>
        <taxon>Bacteria</taxon>
        <taxon>Bacillati</taxon>
        <taxon>Actinomycetota</taxon>
        <taxon>Nitriliruptoria</taxon>
        <taxon>Euzebyales</taxon>
    </lineage>
</organism>
<proteinExistence type="inferred from homology"/>
<protein>
    <submittedName>
        <fullName evidence="6">N-ethylmaleimide reductase</fullName>
    </submittedName>
</protein>
<dbReference type="InterPro" id="IPR045247">
    <property type="entry name" value="Oye-like"/>
</dbReference>
<feature type="domain" description="NADH:flavin oxidoreductase/NADH oxidase N-terminal" evidence="5">
    <location>
        <begin position="7"/>
        <end position="330"/>
    </location>
</feature>
<reference evidence="6 7" key="1">
    <citation type="submission" date="2018-09" db="EMBL/GenBank/DDBJ databases">
        <title>Complete genome sequence of Euzebya sp. DY32-46 isolated from seawater of Pacific Ocean.</title>
        <authorList>
            <person name="Xu L."/>
            <person name="Wu Y.-H."/>
            <person name="Xu X.-W."/>
        </authorList>
    </citation>
    <scope>NUCLEOTIDE SEQUENCE [LARGE SCALE GENOMIC DNA]</scope>
    <source>
        <strain evidence="6 7">DY32-46</strain>
    </source>
</reference>
<dbReference type="RefSeq" id="WP_114591647.1">
    <property type="nucleotide sequence ID" value="NZ_CP031165.1"/>
</dbReference>
<keyword evidence="3" id="KW-0560">Oxidoreductase</keyword>
<keyword evidence="7" id="KW-1185">Reference proteome</keyword>
<dbReference type="OrthoDB" id="3169239at2"/>
<evidence type="ECO:0000256" key="1">
    <source>
        <dbReference type="ARBA" id="ARBA00001917"/>
    </source>
</evidence>
<evidence type="ECO:0000256" key="2">
    <source>
        <dbReference type="ARBA" id="ARBA00005979"/>
    </source>
</evidence>
<feature type="region of interest" description="Disordered" evidence="4">
    <location>
        <begin position="333"/>
        <end position="359"/>
    </location>
</feature>
<accession>A0A346XXZ7</accession>
<dbReference type="CDD" id="cd02933">
    <property type="entry name" value="OYE_like_FMN"/>
    <property type="match status" value="1"/>
</dbReference>
<dbReference type="PANTHER" id="PTHR22893">
    <property type="entry name" value="NADH OXIDOREDUCTASE-RELATED"/>
    <property type="match status" value="1"/>
</dbReference>
<evidence type="ECO:0000259" key="5">
    <source>
        <dbReference type="Pfam" id="PF00724"/>
    </source>
</evidence>
<evidence type="ECO:0000256" key="4">
    <source>
        <dbReference type="SAM" id="MobiDB-lite"/>
    </source>
</evidence>
<dbReference type="Pfam" id="PF00724">
    <property type="entry name" value="Oxidored_FMN"/>
    <property type="match status" value="1"/>
</dbReference>
<comment type="similarity">
    <text evidence="2">Belongs to the NADH:flavin oxidoreductase/NADH oxidase family.</text>
</comment>
<dbReference type="SUPFAM" id="SSF51395">
    <property type="entry name" value="FMN-linked oxidoreductases"/>
    <property type="match status" value="1"/>
</dbReference>
<comment type="cofactor">
    <cofactor evidence="1">
        <name>FMN</name>
        <dbReference type="ChEBI" id="CHEBI:58210"/>
    </cofactor>
</comment>
<dbReference type="GO" id="GO:0010181">
    <property type="term" value="F:FMN binding"/>
    <property type="evidence" value="ECO:0007669"/>
    <property type="project" value="InterPro"/>
</dbReference>
<gene>
    <name evidence="6" type="ORF">DVS28_a2413</name>
</gene>
<name>A0A346XXZ7_9ACTN</name>
<dbReference type="PANTHER" id="PTHR22893:SF91">
    <property type="entry name" value="NADPH DEHYDROGENASE 2-RELATED"/>
    <property type="match status" value="1"/>
</dbReference>
<sequence>MTHAAPLLKPVSLGAINAANRVFMAPLTRNRAGEGRVPTDLHVEYYRQRAGFGVVVTEATVVSPQAVGYIDTPGLYTDEQVAGWRRVTDAVHEAGGTIIVQLWHVGRVSHTDFHDGRAPVGPTDANAEGMTFTSDGFVPTSDPRALRTDELAGIVDDFAAAARRAEAAGFDGVEIHGANGYLLEQFLASGVNDRTDRYGGGSITDRARFALQVVDAVSEVIGSSRTGIRLSLGNGTSNAVDPDPGPTLSYLGGQLAERGIAFVHVVEGLEDHVQVTALRDGGWDGPVILNGGYDFERGVATVEAGIADAIAYGRLAIANPDLPARFERGAALSEPDSDTFYGGGAEGYTDYPSLDDGQE</sequence>
<dbReference type="EMBL" id="CP031165">
    <property type="protein sequence ID" value="AXV07094.1"/>
    <property type="molecule type" value="Genomic_DNA"/>
</dbReference>
<evidence type="ECO:0000256" key="3">
    <source>
        <dbReference type="ARBA" id="ARBA00023002"/>
    </source>
</evidence>
<dbReference type="KEGG" id="euz:DVS28_a2413"/>
<dbReference type="AlphaFoldDB" id="A0A346XXZ7"/>
<dbReference type="GO" id="GO:0005829">
    <property type="term" value="C:cytosol"/>
    <property type="evidence" value="ECO:0007669"/>
    <property type="project" value="TreeGrafter"/>
</dbReference>
<evidence type="ECO:0000313" key="7">
    <source>
        <dbReference type="Proteomes" id="UP000264006"/>
    </source>
</evidence>
<dbReference type="InterPro" id="IPR001155">
    <property type="entry name" value="OxRdtase_FMN_N"/>
</dbReference>
<dbReference type="GO" id="GO:0016628">
    <property type="term" value="F:oxidoreductase activity, acting on the CH-CH group of donors, NAD or NADP as acceptor"/>
    <property type="evidence" value="ECO:0007669"/>
    <property type="project" value="UniProtKB-ARBA"/>
</dbReference>
<dbReference type="FunFam" id="3.20.20.70:FF:000059">
    <property type="entry name" value="N-ethylmaleimide reductase, FMN-linked"/>
    <property type="match status" value="1"/>
</dbReference>
<evidence type="ECO:0000313" key="6">
    <source>
        <dbReference type="EMBL" id="AXV07094.1"/>
    </source>
</evidence>
<dbReference type="Proteomes" id="UP000264006">
    <property type="component" value="Chromosome"/>
</dbReference>
<dbReference type="InterPro" id="IPR013785">
    <property type="entry name" value="Aldolase_TIM"/>
</dbReference>